<dbReference type="Gene3D" id="2.40.37.10">
    <property type="entry name" value="Lyase, Ornithine Decarboxylase, Chain A, domain 1"/>
    <property type="match status" value="1"/>
</dbReference>
<dbReference type="InterPro" id="IPR002986">
    <property type="entry name" value="DAP_deCOOHase_LysA"/>
</dbReference>
<dbReference type="AlphaFoldDB" id="A0A917J2R3"/>
<dbReference type="FunFam" id="3.20.20.10:FF:000003">
    <property type="entry name" value="Diaminopimelate decarboxylase"/>
    <property type="match status" value="1"/>
</dbReference>
<dbReference type="InterPro" id="IPR029066">
    <property type="entry name" value="PLP-binding_barrel"/>
</dbReference>
<comment type="subunit">
    <text evidence="5">Homodimer.</text>
</comment>
<reference evidence="10" key="1">
    <citation type="journal article" date="2014" name="Int. J. Syst. Evol. Microbiol.">
        <title>Complete genome sequence of Corynebacterium casei LMG S-19264T (=DSM 44701T), isolated from a smear-ripened cheese.</title>
        <authorList>
            <consortium name="US DOE Joint Genome Institute (JGI-PGF)"/>
            <person name="Walter F."/>
            <person name="Albersmeier A."/>
            <person name="Kalinowski J."/>
            <person name="Ruckert C."/>
        </authorList>
    </citation>
    <scope>NUCLEOTIDE SEQUENCE</scope>
    <source>
        <strain evidence="10">CGMCC 1.15290</strain>
    </source>
</reference>
<proteinExistence type="inferred from homology"/>
<dbReference type="Gene3D" id="3.20.20.10">
    <property type="entry name" value="Alanine racemase"/>
    <property type="match status" value="1"/>
</dbReference>
<evidence type="ECO:0000256" key="2">
    <source>
        <dbReference type="ARBA" id="ARBA00022793"/>
    </source>
</evidence>
<feature type="binding site" evidence="5">
    <location>
        <position position="333"/>
    </location>
    <ligand>
        <name>substrate</name>
    </ligand>
</feature>
<dbReference type="SUPFAM" id="SSF51419">
    <property type="entry name" value="PLP-binding barrel"/>
    <property type="match status" value="1"/>
</dbReference>
<dbReference type="PANTHER" id="PTHR43727:SF2">
    <property type="entry name" value="GROUP IV DECARBOXYLASE"/>
    <property type="match status" value="1"/>
</dbReference>
<dbReference type="PROSITE" id="PS00878">
    <property type="entry name" value="ODR_DC_2_1"/>
    <property type="match status" value="1"/>
</dbReference>
<keyword evidence="5 8" id="KW-0457">Lysine biosynthesis</keyword>
<dbReference type="GO" id="GO:0008836">
    <property type="term" value="F:diaminopimelate decarboxylase activity"/>
    <property type="evidence" value="ECO:0007669"/>
    <property type="project" value="UniProtKB-UniRule"/>
</dbReference>
<comment type="function">
    <text evidence="5">Specifically catalyzes the decarboxylation of meso-diaminopimelate (meso-DAP) to L-lysine.</text>
</comment>
<evidence type="ECO:0000256" key="1">
    <source>
        <dbReference type="ARBA" id="ARBA00001933"/>
    </source>
</evidence>
<dbReference type="Proteomes" id="UP000627292">
    <property type="component" value="Unassembled WGS sequence"/>
</dbReference>
<keyword evidence="3 5" id="KW-0663">Pyridoxal phosphate</keyword>
<protein>
    <recommendedName>
        <fullName evidence="5 6">Diaminopimelate decarboxylase</fullName>
        <shortName evidence="5">DAP decarboxylase</shortName>
        <shortName evidence="5">DAPDC</shortName>
        <ecNumber evidence="5 6">4.1.1.20</ecNumber>
    </recommendedName>
</protein>
<feature type="binding site" evidence="5">
    <location>
        <position position="222"/>
    </location>
    <ligand>
        <name>pyridoxal 5'-phosphate</name>
        <dbReference type="ChEBI" id="CHEBI:597326"/>
    </ligand>
</feature>
<feature type="domain" description="Orn/DAP/Arg decarboxylase 2 N-terminal" evidence="9">
    <location>
        <begin position="27"/>
        <end position="270"/>
    </location>
</feature>
<dbReference type="InterPro" id="IPR022644">
    <property type="entry name" value="De-COase2_N"/>
</dbReference>
<comment type="pathway">
    <text evidence="5 8">Amino-acid biosynthesis; L-lysine biosynthesis via DAP pathway; L-lysine from DL-2,6-diaminopimelate: step 1/1.</text>
</comment>
<dbReference type="CDD" id="cd06828">
    <property type="entry name" value="PLPDE_III_DapDC"/>
    <property type="match status" value="1"/>
</dbReference>
<comment type="catalytic activity">
    <reaction evidence="5 8">
        <text>meso-2,6-diaminopimelate + H(+) = L-lysine + CO2</text>
        <dbReference type="Rhea" id="RHEA:15101"/>
        <dbReference type="ChEBI" id="CHEBI:15378"/>
        <dbReference type="ChEBI" id="CHEBI:16526"/>
        <dbReference type="ChEBI" id="CHEBI:32551"/>
        <dbReference type="ChEBI" id="CHEBI:57791"/>
        <dbReference type="EC" id="4.1.1.20"/>
    </reaction>
</comment>
<dbReference type="InterPro" id="IPR022653">
    <property type="entry name" value="De-COase2_pyr-phos_BS"/>
</dbReference>
<dbReference type="GO" id="GO:0009089">
    <property type="term" value="P:lysine biosynthetic process via diaminopimelate"/>
    <property type="evidence" value="ECO:0007669"/>
    <property type="project" value="UniProtKB-UniRule"/>
</dbReference>
<keyword evidence="4 5" id="KW-0456">Lyase</keyword>
<dbReference type="EMBL" id="BMIB01000005">
    <property type="protein sequence ID" value="GGH78828.1"/>
    <property type="molecule type" value="Genomic_DNA"/>
</dbReference>
<comment type="caution">
    <text evidence="10">The sequence shown here is derived from an EMBL/GenBank/DDBJ whole genome shotgun (WGS) entry which is preliminary data.</text>
</comment>
<evidence type="ECO:0000256" key="4">
    <source>
        <dbReference type="ARBA" id="ARBA00023239"/>
    </source>
</evidence>
<dbReference type="PANTHER" id="PTHR43727">
    <property type="entry name" value="DIAMINOPIMELATE DECARBOXYLASE"/>
    <property type="match status" value="1"/>
</dbReference>
<dbReference type="GO" id="GO:0030170">
    <property type="term" value="F:pyridoxal phosphate binding"/>
    <property type="evidence" value="ECO:0007669"/>
    <property type="project" value="UniProtKB-UniRule"/>
</dbReference>
<gene>
    <name evidence="5" type="primary">lysA</name>
    <name evidence="10" type="ORF">GCM10011379_47270</name>
</gene>
<feature type="binding site" evidence="5">
    <location>
        <position position="302"/>
    </location>
    <ligand>
        <name>substrate</name>
    </ligand>
</feature>
<reference evidence="10" key="2">
    <citation type="submission" date="2020-09" db="EMBL/GenBank/DDBJ databases">
        <authorList>
            <person name="Sun Q."/>
            <person name="Zhou Y."/>
        </authorList>
    </citation>
    <scope>NUCLEOTIDE SEQUENCE</scope>
    <source>
        <strain evidence="10">CGMCC 1.15290</strain>
    </source>
</reference>
<dbReference type="PRINTS" id="PR01179">
    <property type="entry name" value="ODADCRBXLASE"/>
</dbReference>
<evidence type="ECO:0000256" key="6">
    <source>
        <dbReference type="NCBIfam" id="TIGR01048"/>
    </source>
</evidence>
<organism evidence="10 11">
    <name type="scientific">Filimonas zeae</name>
    <dbReference type="NCBI Taxonomy" id="1737353"/>
    <lineage>
        <taxon>Bacteria</taxon>
        <taxon>Pseudomonadati</taxon>
        <taxon>Bacteroidota</taxon>
        <taxon>Chitinophagia</taxon>
        <taxon>Chitinophagales</taxon>
        <taxon>Chitinophagaceae</taxon>
        <taxon>Filimonas</taxon>
    </lineage>
</organism>
<feature type="active site" description="Proton donor" evidence="7">
    <location>
        <position position="332"/>
    </location>
</feature>
<feature type="binding site" evidence="5">
    <location>
        <position position="360"/>
    </location>
    <ligand>
        <name>substrate</name>
    </ligand>
</feature>
<keyword evidence="11" id="KW-1185">Reference proteome</keyword>
<evidence type="ECO:0000256" key="8">
    <source>
        <dbReference type="RuleBase" id="RU003738"/>
    </source>
</evidence>
<feature type="binding site" evidence="5">
    <location>
        <position position="360"/>
    </location>
    <ligand>
        <name>pyridoxal 5'-phosphate</name>
        <dbReference type="ChEBI" id="CHEBI:597326"/>
    </ligand>
</feature>
<evidence type="ECO:0000256" key="3">
    <source>
        <dbReference type="ARBA" id="ARBA00022898"/>
    </source>
</evidence>
<accession>A0A917J2R3</accession>
<comment type="caution">
    <text evidence="5">Lacks conserved residue(s) required for the propagation of feature annotation.</text>
</comment>
<dbReference type="SUPFAM" id="SSF50621">
    <property type="entry name" value="Alanine racemase C-terminal domain-like"/>
    <property type="match status" value="1"/>
</dbReference>
<comment type="cofactor">
    <cofactor evidence="1 5 7 8">
        <name>pyridoxal 5'-phosphate</name>
        <dbReference type="ChEBI" id="CHEBI:597326"/>
    </cofactor>
</comment>
<dbReference type="InterPro" id="IPR000183">
    <property type="entry name" value="Orn/DAP/Arg_de-COase"/>
</dbReference>
<keyword evidence="2 5" id="KW-0210">Decarboxylase</keyword>
<evidence type="ECO:0000313" key="11">
    <source>
        <dbReference type="Proteomes" id="UP000627292"/>
    </source>
</evidence>
<dbReference type="Pfam" id="PF02784">
    <property type="entry name" value="Orn_Arg_deC_N"/>
    <property type="match status" value="1"/>
</dbReference>
<evidence type="ECO:0000313" key="10">
    <source>
        <dbReference type="EMBL" id="GGH78828.1"/>
    </source>
</evidence>
<evidence type="ECO:0000256" key="5">
    <source>
        <dbReference type="HAMAP-Rule" id="MF_02120"/>
    </source>
</evidence>
<dbReference type="EC" id="4.1.1.20" evidence="5 6"/>
<evidence type="ECO:0000256" key="7">
    <source>
        <dbReference type="PIRSR" id="PIRSR600183-50"/>
    </source>
</evidence>
<dbReference type="HAMAP" id="MF_02120">
    <property type="entry name" value="LysA"/>
    <property type="match status" value="1"/>
</dbReference>
<comment type="similarity">
    <text evidence="5">Belongs to the Orn/Lys/Arg decarboxylase class-II family. LysA subfamily.</text>
</comment>
<dbReference type="InterPro" id="IPR009006">
    <property type="entry name" value="Ala_racemase/Decarboxylase_C"/>
</dbReference>
<keyword evidence="5" id="KW-0028">Amino-acid biosynthesis</keyword>
<dbReference type="NCBIfam" id="TIGR01048">
    <property type="entry name" value="lysA"/>
    <property type="match status" value="1"/>
</dbReference>
<dbReference type="PRINTS" id="PR01181">
    <property type="entry name" value="DAPDCRBXLASE"/>
</dbReference>
<dbReference type="RefSeq" id="WP_188957132.1">
    <property type="nucleotide sequence ID" value="NZ_BMIB01000005.1"/>
</dbReference>
<sequence length="404" mass="45367">MAQALSKEQLTEIANQYGTPVYVYHAEKIAEQYQKLTTAFKNTNTVFFYACKALTNINVLKHIKQLGANVDCSSINEVKLALHAGFSPNRILYTSNGIAFSEIEEAKNLGVYINIDSLSNLEKFGAKFGHSYPVGIRLRPNIMAGGNLKISTGHDKSKFGIPVDQIDTILAVVKKYDLRICDLHIHTGSEIKDVDVFVKGIEVLFDIVPQFKDLEFIDLGGGFKVPYKDGDVETDINLLAQKVNEAFANHPNPGGKPLQVWFEPGKFMVSECGYFITQVNVIKETSAASFVSVDSGFNHLIRPMFYDAYHRIENVSNPDGAVKTYSVVGNICETDTFAWHRELNEVREGDYLVFYNAGAYGFEMSSNFNSRYKPVEVMVKEGEAHLIRKRDVFEDLLRNQIEIL</sequence>
<feature type="binding site" evidence="5">
    <location>
        <position position="306"/>
    </location>
    <ligand>
        <name>substrate</name>
    </ligand>
</feature>
<evidence type="ECO:0000259" key="9">
    <source>
        <dbReference type="Pfam" id="PF02784"/>
    </source>
</evidence>
<name>A0A917J2R3_9BACT</name>
<feature type="modified residue" description="N6-(pyridoxal phosphate)lysine" evidence="5 7">
    <location>
        <position position="52"/>
    </location>
</feature>